<keyword evidence="4" id="KW-1185">Reference proteome</keyword>
<dbReference type="InParanoid" id="A0A2G5DKF5"/>
<feature type="transmembrane region" description="Helical" evidence="1">
    <location>
        <begin position="43"/>
        <end position="63"/>
    </location>
</feature>
<evidence type="ECO:0000313" key="3">
    <source>
        <dbReference type="EMBL" id="PIA44000.1"/>
    </source>
</evidence>
<evidence type="ECO:0000256" key="2">
    <source>
        <dbReference type="SAM" id="SignalP"/>
    </source>
</evidence>
<feature type="signal peptide" evidence="2">
    <location>
        <begin position="1"/>
        <end position="19"/>
    </location>
</feature>
<dbReference type="AlphaFoldDB" id="A0A2G5DKF5"/>
<protein>
    <submittedName>
        <fullName evidence="3">Uncharacterized protein</fullName>
    </submittedName>
</protein>
<reference evidence="3 4" key="1">
    <citation type="submission" date="2017-09" db="EMBL/GenBank/DDBJ databases">
        <title>WGS assembly of Aquilegia coerulea Goldsmith.</title>
        <authorList>
            <person name="Hodges S."/>
            <person name="Kramer E."/>
            <person name="Nordborg M."/>
            <person name="Tomkins J."/>
            <person name="Borevitz J."/>
            <person name="Derieg N."/>
            <person name="Yan J."/>
            <person name="Mihaltcheva S."/>
            <person name="Hayes R.D."/>
            <person name="Rokhsar D."/>
        </authorList>
    </citation>
    <scope>NUCLEOTIDE SEQUENCE [LARGE SCALE GENOMIC DNA]</scope>
    <source>
        <strain evidence="4">cv. Goldsmith</strain>
    </source>
</reference>
<accession>A0A2G5DKF5</accession>
<keyword evidence="2" id="KW-0732">Signal</keyword>
<keyword evidence="1" id="KW-0812">Transmembrane</keyword>
<keyword evidence="1" id="KW-1133">Transmembrane helix</keyword>
<proteinExistence type="predicted"/>
<sequence length="69" mass="7867">MISSSVSFAFLFITTQAAGISPASSSGNLHYIKANMRGKHLDTRPYIILMHLYLLLLSLKLYVEQHMYY</sequence>
<evidence type="ECO:0000256" key="1">
    <source>
        <dbReference type="SAM" id="Phobius"/>
    </source>
</evidence>
<organism evidence="3 4">
    <name type="scientific">Aquilegia coerulea</name>
    <name type="common">Rocky mountain columbine</name>
    <dbReference type="NCBI Taxonomy" id="218851"/>
    <lineage>
        <taxon>Eukaryota</taxon>
        <taxon>Viridiplantae</taxon>
        <taxon>Streptophyta</taxon>
        <taxon>Embryophyta</taxon>
        <taxon>Tracheophyta</taxon>
        <taxon>Spermatophyta</taxon>
        <taxon>Magnoliopsida</taxon>
        <taxon>Ranunculales</taxon>
        <taxon>Ranunculaceae</taxon>
        <taxon>Thalictroideae</taxon>
        <taxon>Aquilegia</taxon>
    </lineage>
</organism>
<dbReference type="EMBL" id="KZ305035">
    <property type="protein sequence ID" value="PIA44000.1"/>
    <property type="molecule type" value="Genomic_DNA"/>
</dbReference>
<name>A0A2G5DKF5_AQUCA</name>
<gene>
    <name evidence="3" type="ORF">AQUCO_01800220v1</name>
</gene>
<evidence type="ECO:0000313" key="4">
    <source>
        <dbReference type="Proteomes" id="UP000230069"/>
    </source>
</evidence>
<dbReference type="OrthoDB" id="10253869at2759"/>
<dbReference type="Proteomes" id="UP000230069">
    <property type="component" value="Unassembled WGS sequence"/>
</dbReference>
<keyword evidence="1" id="KW-0472">Membrane</keyword>
<feature type="chain" id="PRO_5013713923" evidence="2">
    <location>
        <begin position="20"/>
        <end position="69"/>
    </location>
</feature>